<proteinExistence type="predicted"/>
<accession>A0A5B9QBX9</accession>
<dbReference type="SUPFAM" id="SSF51604">
    <property type="entry name" value="Enolase C-terminal domain-like"/>
    <property type="match status" value="1"/>
</dbReference>
<evidence type="ECO:0000313" key="1">
    <source>
        <dbReference type="EMBL" id="QEG36458.1"/>
    </source>
</evidence>
<dbReference type="AlphaFoldDB" id="A0A5B9QBX9"/>
<dbReference type="Gene3D" id="3.20.20.120">
    <property type="entry name" value="Enolase-like C-terminal domain"/>
    <property type="match status" value="1"/>
</dbReference>
<protein>
    <submittedName>
        <fullName evidence="1">Uncharacterized protein</fullName>
    </submittedName>
</protein>
<sequence length="487" mass="54017">MTPPNTSHTLSTQSTTGKATDITVSGVELYFLPVTTRVPLKFGSETLSSVTCARVRISVEDRSGRKAEGWGETPLSVPWVWPSTISHRRRDLALRDFCEQLASAWSEFPGYGHAMEIGHEFQENTLPTLLAGFNRDCAPEERMPLLAGLVCCSPFDIALHDAYGNLHDRPIYDCYNAEFMNHDLSHYLGESDADGVDFAGKYPIDYMTDNVPEELPVWHLVGGVDLLDPSEMNGSIPLDGEPFLLEDWINRDGLQNLKVKLRGNDAEWDFDRLVQVGLIAAKHGSYTLSADFNCTVLEPAYVNGVLDRLSAEHPDIYDSILYVEQPFPYDLEANKIDVSSVSSRKPLLMDESAHNWQLVRLGRELGWTGVALKTCKTQTGAILTLCWAKAHGMSIMVQDLTNPMLAQIPHVLLAANAGTLLGVESNAMQFYPKASLPEAQVHPGLYQRREGKLDLRSIDGSGFGYRVQEISRELGEPAVRFGSFVID</sequence>
<dbReference type="Gene3D" id="3.30.390.10">
    <property type="entry name" value="Enolase-like, N-terminal domain"/>
    <property type="match status" value="1"/>
</dbReference>
<gene>
    <name evidence="1" type="ORF">Pr1d_37720</name>
</gene>
<organism evidence="1 2">
    <name type="scientific">Bythopirellula goksoeyrii</name>
    <dbReference type="NCBI Taxonomy" id="1400387"/>
    <lineage>
        <taxon>Bacteria</taxon>
        <taxon>Pseudomonadati</taxon>
        <taxon>Planctomycetota</taxon>
        <taxon>Planctomycetia</taxon>
        <taxon>Pirellulales</taxon>
        <taxon>Lacipirellulaceae</taxon>
        <taxon>Bythopirellula</taxon>
    </lineage>
</organism>
<evidence type="ECO:0000313" key="2">
    <source>
        <dbReference type="Proteomes" id="UP000323917"/>
    </source>
</evidence>
<dbReference type="Proteomes" id="UP000323917">
    <property type="component" value="Chromosome"/>
</dbReference>
<dbReference type="RefSeq" id="WP_148074797.1">
    <property type="nucleotide sequence ID" value="NZ_CP042913.1"/>
</dbReference>
<dbReference type="InterPro" id="IPR029017">
    <property type="entry name" value="Enolase-like_N"/>
</dbReference>
<dbReference type="SUPFAM" id="SSF54826">
    <property type="entry name" value="Enolase N-terminal domain-like"/>
    <property type="match status" value="1"/>
</dbReference>
<reference evidence="1 2" key="1">
    <citation type="submission" date="2019-08" db="EMBL/GenBank/DDBJ databases">
        <title>Deep-cultivation of Planctomycetes and their phenomic and genomic characterization uncovers novel biology.</title>
        <authorList>
            <person name="Wiegand S."/>
            <person name="Jogler M."/>
            <person name="Boedeker C."/>
            <person name="Pinto D."/>
            <person name="Vollmers J."/>
            <person name="Rivas-Marin E."/>
            <person name="Kohn T."/>
            <person name="Peeters S.H."/>
            <person name="Heuer A."/>
            <person name="Rast P."/>
            <person name="Oberbeckmann S."/>
            <person name="Bunk B."/>
            <person name="Jeske O."/>
            <person name="Meyerdierks A."/>
            <person name="Storesund J.E."/>
            <person name="Kallscheuer N."/>
            <person name="Luecker S."/>
            <person name="Lage O.M."/>
            <person name="Pohl T."/>
            <person name="Merkel B.J."/>
            <person name="Hornburger P."/>
            <person name="Mueller R.-W."/>
            <person name="Bruemmer F."/>
            <person name="Labrenz M."/>
            <person name="Spormann A.M."/>
            <person name="Op den Camp H."/>
            <person name="Overmann J."/>
            <person name="Amann R."/>
            <person name="Jetten M.S.M."/>
            <person name="Mascher T."/>
            <person name="Medema M.H."/>
            <person name="Devos D.P."/>
            <person name="Kaster A.-K."/>
            <person name="Ovreas L."/>
            <person name="Rohde M."/>
            <person name="Galperin M.Y."/>
            <person name="Jogler C."/>
        </authorList>
    </citation>
    <scope>NUCLEOTIDE SEQUENCE [LARGE SCALE GENOMIC DNA]</scope>
    <source>
        <strain evidence="1 2">Pr1d</strain>
    </source>
</reference>
<dbReference type="InterPro" id="IPR036849">
    <property type="entry name" value="Enolase-like_C_sf"/>
</dbReference>
<dbReference type="OrthoDB" id="243720at2"/>
<dbReference type="EMBL" id="CP042913">
    <property type="protein sequence ID" value="QEG36458.1"/>
    <property type="molecule type" value="Genomic_DNA"/>
</dbReference>
<name>A0A5B9QBX9_9BACT</name>
<keyword evidence="2" id="KW-1185">Reference proteome</keyword>
<dbReference type="KEGG" id="bgok:Pr1d_37720"/>